<dbReference type="InterPro" id="IPR029063">
    <property type="entry name" value="SAM-dependent_MTases_sf"/>
</dbReference>
<gene>
    <name evidence="5" type="ORF">M409DRAFT_49147</name>
</gene>
<keyword evidence="1" id="KW-0489">Methyltransferase</keyword>
<evidence type="ECO:0000256" key="2">
    <source>
        <dbReference type="ARBA" id="ARBA00022679"/>
    </source>
</evidence>
<evidence type="ECO:0000256" key="3">
    <source>
        <dbReference type="ARBA" id="ARBA00022691"/>
    </source>
</evidence>
<dbReference type="PROSITE" id="PS51683">
    <property type="entry name" value="SAM_OMT_II"/>
    <property type="match status" value="1"/>
</dbReference>
<dbReference type="RefSeq" id="XP_033675179.1">
    <property type="nucleotide sequence ID" value="XM_033811160.1"/>
</dbReference>
<dbReference type="EMBL" id="ML993579">
    <property type="protein sequence ID" value="KAF2174290.1"/>
    <property type="molecule type" value="Genomic_DNA"/>
</dbReference>
<dbReference type="InterPro" id="IPR001077">
    <property type="entry name" value="COMT_C"/>
</dbReference>
<keyword evidence="3" id="KW-0949">S-adenosyl-L-methionine</keyword>
<dbReference type="GO" id="GO:0008171">
    <property type="term" value="F:O-methyltransferase activity"/>
    <property type="evidence" value="ECO:0007669"/>
    <property type="project" value="InterPro"/>
</dbReference>
<proteinExistence type="predicted"/>
<sequence>MTHDFFTEQPIKGLTADVNHSSQTPADCFKGARIYYIHRVLHDWPEDKAREILLNLKPAFAQGHSRLVVNEVVLPPSGATSDQTSLDLTMMALVSGEERSEKAWSDLIEFCGFRI</sequence>
<dbReference type="GeneID" id="54564432"/>
<evidence type="ECO:0000256" key="1">
    <source>
        <dbReference type="ARBA" id="ARBA00022603"/>
    </source>
</evidence>
<keyword evidence="6" id="KW-1185">Reference proteome</keyword>
<dbReference type="AlphaFoldDB" id="A0A6A6D7K8"/>
<keyword evidence="2" id="KW-0808">Transferase</keyword>
<protein>
    <recommendedName>
        <fullName evidence="4">O-methyltransferase C-terminal domain-containing protein</fullName>
    </recommendedName>
</protein>
<dbReference type="Proteomes" id="UP000799537">
    <property type="component" value="Unassembled WGS sequence"/>
</dbReference>
<accession>A0A6A6D7K8</accession>
<dbReference type="InterPro" id="IPR016461">
    <property type="entry name" value="COMT-like"/>
</dbReference>
<reference evidence="5" key="1">
    <citation type="journal article" date="2020" name="Stud. Mycol.">
        <title>101 Dothideomycetes genomes: a test case for predicting lifestyles and emergence of pathogens.</title>
        <authorList>
            <person name="Haridas S."/>
            <person name="Albert R."/>
            <person name="Binder M."/>
            <person name="Bloem J."/>
            <person name="Labutti K."/>
            <person name="Salamov A."/>
            <person name="Andreopoulos B."/>
            <person name="Baker S."/>
            <person name="Barry K."/>
            <person name="Bills G."/>
            <person name="Bluhm B."/>
            <person name="Cannon C."/>
            <person name="Castanera R."/>
            <person name="Culley D."/>
            <person name="Daum C."/>
            <person name="Ezra D."/>
            <person name="Gonzalez J."/>
            <person name="Henrissat B."/>
            <person name="Kuo A."/>
            <person name="Liang C."/>
            <person name="Lipzen A."/>
            <person name="Lutzoni F."/>
            <person name="Magnuson J."/>
            <person name="Mondo S."/>
            <person name="Nolan M."/>
            <person name="Ohm R."/>
            <person name="Pangilinan J."/>
            <person name="Park H.-J."/>
            <person name="Ramirez L."/>
            <person name="Alfaro M."/>
            <person name="Sun H."/>
            <person name="Tritt A."/>
            <person name="Yoshinaga Y."/>
            <person name="Zwiers L.-H."/>
            <person name="Turgeon B."/>
            <person name="Goodwin S."/>
            <person name="Spatafora J."/>
            <person name="Crous P."/>
            <person name="Grigoriev I."/>
        </authorList>
    </citation>
    <scope>NUCLEOTIDE SEQUENCE</scope>
    <source>
        <strain evidence="5">ATCC 36951</strain>
    </source>
</reference>
<dbReference type="SUPFAM" id="SSF53335">
    <property type="entry name" value="S-adenosyl-L-methionine-dependent methyltransferases"/>
    <property type="match status" value="1"/>
</dbReference>
<name>A0A6A6D7K8_ZASCE</name>
<dbReference type="PANTHER" id="PTHR43712:SF17">
    <property type="entry name" value="O-METHYLTRANSFERASE"/>
    <property type="match status" value="1"/>
</dbReference>
<dbReference type="Gene3D" id="3.40.50.150">
    <property type="entry name" value="Vaccinia Virus protein VP39"/>
    <property type="match status" value="1"/>
</dbReference>
<dbReference type="GO" id="GO:0032259">
    <property type="term" value="P:methylation"/>
    <property type="evidence" value="ECO:0007669"/>
    <property type="project" value="UniProtKB-KW"/>
</dbReference>
<dbReference type="PANTHER" id="PTHR43712">
    <property type="entry name" value="PUTATIVE (AFU_ORTHOLOGUE AFUA_4G14580)-RELATED"/>
    <property type="match status" value="1"/>
</dbReference>
<organism evidence="5 6">
    <name type="scientific">Zasmidium cellare ATCC 36951</name>
    <dbReference type="NCBI Taxonomy" id="1080233"/>
    <lineage>
        <taxon>Eukaryota</taxon>
        <taxon>Fungi</taxon>
        <taxon>Dikarya</taxon>
        <taxon>Ascomycota</taxon>
        <taxon>Pezizomycotina</taxon>
        <taxon>Dothideomycetes</taxon>
        <taxon>Dothideomycetidae</taxon>
        <taxon>Mycosphaerellales</taxon>
        <taxon>Mycosphaerellaceae</taxon>
        <taxon>Zasmidium</taxon>
    </lineage>
</organism>
<evidence type="ECO:0000313" key="5">
    <source>
        <dbReference type="EMBL" id="KAF2174290.1"/>
    </source>
</evidence>
<dbReference type="OrthoDB" id="3340390at2759"/>
<feature type="domain" description="O-methyltransferase C-terminal" evidence="4">
    <location>
        <begin position="31"/>
        <end position="114"/>
    </location>
</feature>
<dbReference type="Pfam" id="PF00891">
    <property type="entry name" value="Methyltransf_2"/>
    <property type="match status" value="1"/>
</dbReference>
<evidence type="ECO:0000313" key="6">
    <source>
        <dbReference type="Proteomes" id="UP000799537"/>
    </source>
</evidence>
<evidence type="ECO:0000259" key="4">
    <source>
        <dbReference type="Pfam" id="PF00891"/>
    </source>
</evidence>